<keyword evidence="3" id="KW-1185">Reference proteome</keyword>
<organism evidence="2 3">
    <name type="scientific">Myceligenerans indicum</name>
    <dbReference type="NCBI Taxonomy" id="2593663"/>
    <lineage>
        <taxon>Bacteria</taxon>
        <taxon>Bacillati</taxon>
        <taxon>Actinomycetota</taxon>
        <taxon>Actinomycetes</taxon>
        <taxon>Micrococcales</taxon>
        <taxon>Promicromonosporaceae</taxon>
        <taxon>Myceligenerans</taxon>
    </lineage>
</organism>
<name>A0ABS1LHH6_9MICO</name>
<dbReference type="Gene3D" id="3.40.50.720">
    <property type="entry name" value="NAD(P)-binding Rossmann-like Domain"/>
    <property type="match status" value="1"/>
</dbReference>
<feature type="region of interest" description="Disordered" evidence="1">
    <location>
        <begin position="1"/>
        <end position="24"/>
    </location>
</feature>
<accession>A0ABS1LHH6</accession>
<protein>
    <submittedName>
        <fullName evidence="2">SDR family oxidoreductase</fullName>
    </submittedName>
</protein>
<gene>
    <name evidence="2" type="ORF">HGK34_05195</name>
</gene>
<evidence type="ECO:0000313" key="3">
    <source>
        <dbReference type="Proteomes" id="UP000675409"/>
    </source>
</evidence>
<comment type="caution">
    <text evidence="2">The sequence shown here is derived from an EMBL/GenBank/DDBJ whole genome shotgun (WGS) entry which is preliminary data.</text>
</comment>
<dbReference type="InterPro" id="IPR036291">
    <property type="entry name" value="NAD(P)-bd_dom_sf"/>
</dbReference>
<dbReference type="EMBL" id="JABBYC010000005">
    <property type="protein sequence ID" value="MBL0885681.1"/>
    <property type="molecule type" value="Genomic_DNA"/>
</dbReference>
<dbReference type="Proteomes" id="UP000675409">
    <property type="component" value="Unassembled WGS sequence"/>
</dbReference>
<dbReference type="SUPFAM" id="SSF51735">
    <property type="entry name" value="NAD(P)-binding Rossmann-fold domains"/>
    <property type="match status" value="1"/>
</dbReference>
<dbReference type="RefSeq" id="WP_201845514.1">
    <property type="nucleotide sequence ID" value="NZ_JABBYC010000005.1"/>
</dbReference>
<reference evidence="2 3" key="1">
    <citation type="journal article" date="2021" name="Arch. Microbiol.">
        <title>Myceligenerans indicum sp. nov., an actinobacterium isolated from mangrove sediment of Sundarbans, India.</title>
        <authorList>
            <person name="Asha K."/>
            <person name="Bhadury P."/>
        </authorList>
    </citation>
    <scope>NUCLEOTIDE SEQUENCE [LARGE SCALE GENOMIC DNA]</scope>
    <source>
        <strain evidence="2 3">I2</strain>
    </source>
</reference>
<feature type="compositionally biased region" description="Polar residues" evidence="1">
    <location>
        <begin position="1"/>
        <end position="13"/>
    </location>
</feature>
<evidence type="ECO:0000313" key="2">
    <source>
        <dbReference type="EMBL" id="MBL0885681.1"/>
    </source>
</evidence>
<evidence type="ECO:0000256" key="1">
    <source>
        <dbReference type="SAM" id="MobiDB-lite"/>
    </source>
</evidence>
<proteinExistence type="predicted"/>
<sequence>MTETTETAGSRATSGRGPTADPPPVVLVGAGGYVGRRLTAALTRAGRTVLAASRSPLPENLSDGGPGPGRVLPVTYPEAAGLGDAVRAACDRDGLPLPGGAVASIGGWHLGARLLDQPDLDGWRDTLDSHLTAHLAAVRALAPLLRESAGASPAYVALNGAARAEPMAGSGAINVTGAGLAMLIQVLRLEEKQPAVPRPVRFHELVIDHAVAGDDRNVTPERTVPPARVAETLVTILDEPGTAGVVHVH</sequence>